<reference evidence="4 5" key="1">
    <citation type="submission" date="2016-10" db="EMBL/GenBank/DDBJ databases">
        <title>Comparative genomics between deep and shallow subseafloor isolates.</title>
        <authorList>
            <person name="Ishii S."/>
            <person name="Miller J.R."/>
            <person name="Sutton G."/>
            <person name="Suzuki S."/>
            <person name="Methe B."/>
            <person name="Inagaki F."/>
            <person name="Imachi H."/>
        </authorList>
    </citation>
    <scope>NUCLEOTIDE SEQUENCE [LARGE SCALE GENOMIC DNA]</scope>
    <source>
        <strain evidence="3 4">A8p</strain>
        <strain evidence="2 5">MO-MB1</strain>
    </source>
</reference>
<proteinExistence type="predicted"/>
<dbReference type="InterPro" id="IPR024705">
    <property type="entry name" value="Ssp411"/>
</dbReference>
<accession>A0A2H4VPC7</accession>
<dbReference type="PANTHER" id="PTHR42899:SF1">
    <property type="entry name" value="SPERMATOGENESIS-ASSOCIATED PROTEIN 20"/>
    <property type="match status" value="1"/>
</dbReference>
<dbReference type="Gene3D" id="3.40.30.10">
    <property type="entry name" value="Glutaredoxin"/>
    <property type="match status" value="1"/>
</dbReference>
<dbReference type="PIRSF" id="PIRSF006402">
    <property type="entry name" value="UCP006402_thioredoxin"/>
    <property type="match status" value="1"/>
</dbReference>
<dbReference type="GO" id="GO:0005975">
    <property type="term" value="P:carbohydrate metabolic process"/>
    <property type="evidence" value="ECO:0007669"/>
    <property type="project" value="InterPro"/>
</dbReference>
<keyword evidence="4" id="KW-1185">Reference proteome</keyword>
<accession>A0A2H4VDL1</accession>
<sequence>MSEDPSPESGNTLNHLKDEKSPYLLQHRYNPVDWYPWSDEAFEKARNENKPIFLSIGYSTCHWCHVMAQESFQDLEIGQLINQVFVPVKVDREERPDIDSVYMMVCQMVTGTGGWPLTIIMTPDQKPFFAGTYFPKDTGPRGTGLRDLILNVRDLWENKRENLLKSAEDLTISLKQISHGHKGSSDKSRMLSEGILEQNYNSLLENFDQEYAGFGNNQKFPTPHHLLFLLRYWKQTHEAEALSMVEKTLEAMGKGGIYDHVGFGFHRYSVDRQWILPHFEKMLYDQALLVITYTETYQATGKIPYREKAEEVLEYLLRDMKSSEGGFYSAEDADSEGEEGKFYLWTQNEIMNILGPDEGELLSSVYSITPDGNFLDEATRTATGKNILHRTQTWDELSEKTGITPEQLWWKAESARETLYKVRQSRVHPHKDDKILTDWNGLIIAALALAGKIFNREDYLLAAGEAVNFIMTRLNRQGRLLHRWRDNDAAVDGNLDDYAYLIWGLLELYQATFKAQYLKTALQFNHTLMEHFWDSDKGGFYFTPDDGHQVLVRQKEAYDTALPSGNSVMMMNLEKLYLLTGDLQFREVSQALENYFSPLIEQSPSAFTMFLSAVYLKRSPSFEITILGEKNKPDTNAFIEALRKEYLPNVVLIFKSTDDNIIKEIIPSLEDKTLLNQSATAYVCGNGTCQAPVNTPEDLINLLKSE</sequence>
<dbReference type="PANTHER" id="PTHR42899">
    <property type="entry name" value="SPERMATOGENESIS-ASSOCIATED PROTEIN 20"/>
    <property type="match status" value="1"/>
</dbReference>
<dbReference type="InterPro" id="IPR036249">
    <property type="entry name" value="Thioredoxin-like_sf"/>
</dbReference>
<dbReference type="Proteomes" id="UP000232631">
    <property type="component" value="Chromosome"/>
</dbReference>
<dbReference type="InterPro" id="IPR004879">
    <property type="entry name" value="Ssp411-like_TRX"/>
</dbReference>
<organism evidence="2 5">
    <name type="scientific">Methanobacterium subterraneum</name>
    <dbReference type="NCBI Taxonomy" id="59277"/>
    <lineage>
        <taxon>Archaea</taxon>
        <taxon>Methanobacteriati</taxon>
        <taxon>Methanobacteriota</taxon>
        <taxon>Methanomada group</taxon>
        <taxon>Methanobacteria</taxon>
        <taxon>Methanobacteriales</taxon>
        <taxon>Methanobacteriaceae</taxon>
        <taxon>Methanobacterium</taxon>
    </lineage>
</organism>
<dbReference type="RefSeq" id="WP_100906157.1">
    <property type="nucleotide sequence ID" value="NZ_CP017766.1"/>
</dbReference>
<dbReference type="OrthoDB" id="28016at2157"/>
<evidence type="ECO:0000313" key="4">
    <source>
        <dbReference type="Proteomes" id="UP000232631"/>
    </source>
</evidence>
<dbReference type="InterPro" id="IPR012341">
    <property type="entry name" value="6hp_glycosidase-like_sf"/>
</dbReference>
<evidence type="ECO:0000313" key="5">
    <source>
        <dbReference type="Proteomes" id="UP000232806"/>
    </source>
</evidence>
<gene>
    <name evidence="2" type="ORF">BK007_09305</name>
    <name evidence="3" type="ORF">BK009_04190</name>
</gene>
<protein>
    <submittedName>
        <fullName evidence="2">Thioredoxin domain-containing protein</fullName>
    </submittedName>
</protein>
<dbReference type="EMBL" id="CP017766">
    <property type="protein sequence ID" value="AUB56183.1"/>
    <property type="molecule type" value="Genomic_DNA"/>
</dbReference>
<dbReference type="GeneID" id="35124744"/>
<dbReference type="SUPFAM" id="SSF48208">
    <property type="entry name" value="Six-hairpin glycosidases"/>
    <property type="match status" value="1"/>
</dbReference>
<evidence type="ECO:0000313" key="3">
    <source>
        <dbReference type="EMBL" id="AUB59948.1"/>
    </source>
</evidence>
<dbReference type="KEGG" id="msub:BK009_04190"/>
<feature type="domain" description="Spermatogenesis-associated protein 20-like TRX" evidence="1">
    <location>
        <begin position="14"/>
        <end position="174"/>
    </location>
</feature>
<dbReference type="CDD" id="cd02955">
    <property type="entry name" value="SSP411"/>
    <property type="match status" value="1"/>
</dbReference>
<evidence type="ECO:0000259" key="1">
    <source>
        <dbReference type="Pfam" id="PF03190"/>
    </source>
</evidence>
<dbReference type="InterPro" id="IPR008928">
    <property type="entry name" value="6-hairpin_glycosidase_sf"/>
</dbReference>
<dbReference type="Proteomes" id="UP000232806">
    <property type="component" value="Chromosome"/>
</dbReference>
<dbReference type="SUPFAM" id="SSF52833">
    <property type="entry name" value="Thioredoxin-like"/>
    <property type="match status" value="1"/>
</dbReference>
<name>A0A2H4VDL1_9EURY</name>
<dbReference type="EMBL" id="CP017768">
    <property type="protein sequence ID" value="AUB59948.1"/>
    <property type="molecule type" value="Genomic_DNA"/>
</dbReference>
<dbReference type="Gene3D" id="1.50.10.10">
    <property type="match status" value="2"/>
</dbReference>
<dbReference type="Pfam" id="PF03190">
    <property type="entry name" value="Thioredox_DsbH"/>
    <property type="match status" value="1"/>
</dbReference>
<dbReference type="AlphaFoldDB" id="A0A2H4VDL1"/>
<evidence type="ECO:0000313" key="2">
    <source>
        <dbReference type="EMBL" id="AUB56183.1"/>
    </source>
</evidence>